<sequence>MHKSTFDCTGHRHQTHAHIRRLFFAFLLYLLKLARMAFGRLLLLGGGLNLPSFMTS</sequence>
<keyword evidence="3" id="KW-1185">Reference proteome</keyword>
<dbReference type="Proteomes" id="UP000076858">
    <property type="component" value="Unassembled WGS sequence"/>
</dbReference>
<name>A0A162SDS1_9CRUS</name>
<accession>A0A162SDS1</accession>
<gene>
    <name evidence="2" type="ORF">APZ42_011914</name>
</gene>
<keyword evidence="1" id="KW-1133">Transmembrane helix</keyword>
<evidence type="ECO:0000313" key="3">
    <source>
        <dbReference type="Proteomes" id="UP000076858"/>
    </source>
</evidence>
<feature type="transmembrane region" description="Helical" evidence="1">
    <location>
        <begin position="22"/>
        <end position="43"/>
    </location>
</feature>
<reference evidence="2 3" key="1">
    <citation type="submission" date="2016-03" db="EMBL/GenBank/DDBJ databases">
        <title>EvidentialGene: Evidence-directed Construction of Genes on Genomes.</title>
        <authorList>
            <person name="Gilbert D.G."/>
            <person name="Choi J.-H."/>
            <person name="Mockaitis K."/>
            <person name="Colbourne J."/>
            <person name="Pfrender M."/>
        </authorList>
    </citation>
    <scope>NUCLEOTIDE SEQUENCE [LARGE SCALE GENOMIC DNA]</scope>
    <source>
        <strain evidence="2 3">Xinb3</strain>
        <tissue evidence="2">Complete organism</tissue>
    </source>
</reference>
<evidence type="ECO:0000313" key="2">
    <source>
        <dbReference type="EMBL" id="KZS21205.1"/>
    </source>
</evidence>
<evidence type="ECO:0000256" key="1">
    <source>
        <dbReference type="SAM" id="Phobius"/>
    </source>
</evidence>
<proteinExistence type="predicted"/>
<keyword evidence="1" id="KW-0812">Transmembrane</keyword>
<protein>
    <submittedName>
        <fullName evidence="2">Uncharacterized protein</fullName>
    </submittedName>
</protein>
<dbReference type="AlphaFoldDB" id="A0A162SDS1"/>
<organism evidence="2 3">
    <name type="scientific">Daphnia magna</name>
    <dbReference type="NCBI Taxonomy" id="35525"/>
    <lineage>
        <taxon>Eukaryota</taxon>
        <taxon>Metazoa</taxon>
        <taxon>Ecdysozoa</taxon>
        <taxon>Arthropoda</taxon>
        <taxon>Crustacea</taxon>
        <taxon>Branchiopoda</taxon>
        <taxon>Diplostraca</taxon>
        <taxon>Cladocera</taxon>
        <taxon>Anomopoda</taxon>
        <taxon>Daphniidae</taxon>
        <taxon>Daphnia</taxon>
    </lineage>
</organism>
<comment type="caution">
    <text evidence="2">The sequence shown here is derived from an EMBL/GenBank/DDBJ whole genome shotgun (WGS) entry which is preliminary data.</text>
</comment>
<dbReference type="EMBL" id="LRGB01000045">
    <property type="protein sequence ID" value="KZS21205.1"/>
    <property type="molecule type" value="Genomic_DNA"/>
</dbReference>
<keyword evidence="1" id="KW-0472">Membrane</keyword>